<sequence length="354" mass="40878">MRVLITSASRPAALALARALASQGHKVIGADFEATLKTAPARYSRAYIRFVRVRSEWSEIFPLWKDVDLIVPFGEEAKAILRQCCMVSMQNIIHHNPLWDDEFYDFFVDYETSSPVHRPWKPPGRPQGISYTAHVLVHGIALQTFVLTTSSGGLGPEGFDVVPASDPLHKILYDFTKEFNWRWNYVQPYAMHLNLDFVVTEEVSDSGVLKKITLVAHSMAPHDSIILLASLQPKRIAKAYARNAYENSHTKYPLVIKEASTMRGTFSLQRVVLELVASLVLFVTTWGKEWRRLAETVMMCMVWLLYFKEEMWDWNDPAPALVEWFVRSPMQWFMHLPAEDLPSFWRWVRERFLA</sequence>
<name>A0A9P4V874_9PLEO</name>
<dbReference type="EMBL" id="ML996100">
    <property type="protein sequence ID" value="KAF2740311.1"/>
    <property type="molecule type" value="Genomic_DNA"/>
</dbReference>
<protein>
    <submittedName>
        <fullName evidence="1">Uncharacterized protein</fullName>
    </submittedName>
</protein>
<comment type="caution">
    <text evidence="1">The sequence shown here is derived from an EMBL/GenBank/DDBJ whole genome shotgun (WGS) entry which is preliminary data.</text>
</comment>
<dbReference type="AlphaFoldDB" id="A0A9P4V874"/>
<gene>
    <name evidence="1" type="ORF">EJ04DRAFT_600322</name>
</gene>
<reference evidence="1" key="1">
    <citation type="journal article" date="2020" name="Stud. Mycol.">
        <title>101 Dothideomycetes genomes: a test case for predicting lifestyles and emergence of pathogens.</title>
        <authorList>
            <person name="Haridas S."/>
            <person name="Albert R."/>
            <person name="Binder M."/>
            <person name="Bloem J."/>
            <person name="Labutti K."/>
            <person name="Salamov A."/>
            <person name="Andreopoulos B."/>
            <person name="Baker S."/>
            <person name="Barry K."/>
            <person name="Bills G."/>
            <person name="Bluhm B."/>
            <person name="Cannon C."/>
            <person name="Castanera R."/>
            <person name="Culley D."/>
            <person name="Daum C."/>
            <person name="Ezra D."/>
            <person name="Gonzalez J."/>
            <person name="Henrissat B."/>
            <person name="Kuo A."/>
            <person name="Liang C."/>
            <person name="Lipzen A."/>
            <person name="Lutzoni F."/>
            <person name="Magnuson J."/>
            <person name="Mondo S."/>
            <person name="Nolan M."/>
            <person name="Ohm R."/>
            <person name="Pangilinan J."/>
            <person name="Park H.-J."/>
            <person name="Ramirez L."/>
            <person name="Alfaro M."/>
            <person name="Sun H."/>
            <person name="Tritt A."/>
            <person name="Yoshinaga Y."/>
            <person name="Zwiers L.-H."/>
            <person name="Turgeon B."/>
            <person name="Goodwin S."/>
            <person name="Spatafora J."/>
            <person name="Crous P."/>
            <person name="Grigoriev I."/>
        </authorList>
    </citation>
    <scope>NUCLEOTIDE SEQUENCE</scope>
    <source>
        <strain evidence="1">CBS 125425</strain>
    </source>
</reference>
<dbReference type="Proteomes" id="UP000799444">
    <property type="component" value="Unassembled WGS sequence"/>
</dbReference>
<keyword evidence="2" id="KW-1185">Reference proteome</keyword>
<dbReference type="OrthoDB" id="3745855at2759"/>
<evidence type="ECO:0000313" key="1">
    <source>
        <dbReference type="EMBL" id="KAF2740311.1"/>
    </source>
</evidence>
<accession>A0A9P4V874</accession>
<evidence type="ECO:0000313" key="2">
    <source>
        <dbReference type="Proteomes" id="UP000799444"/>
    </source>
</evidence>
<organism evidence="1 2">
    <name type="scientific">Polyplosphaeria fusca</name>
    <dbReference type="NCBI Taxonomy" id="682080"/>
    <lineage>
        <taxon>Eukaryota</taxon>
        <taxon>Fungi</taxon>
        <taxon>Dikarya</taxon>
        <taxon>Ascomycota</taxon>
        <taxon>Pezizomycotina</taxon>
        <taxon>Dothideomycetes</taxon>
        <taxon>Pleosporomycetidae</taxon>
        <taxon>Pleosporales</taxon>
        <taxon>Tetraplosphaeriaceae</taxon>
        <taxon>Polyplosphaeria</taxon>
    </lineage>
</organism>
<proteinExistence type="predicted"/>